<evidence type="ECO:0000313" key="2">
    <source>
        <dbReference type="Proteomes" id="UP000471501"/>
    </source>
</evidence>
<comment type="caution">
    <text evidence="1">The sequence shown here is derived from an EMBL/GenBank/DDBJ whole genome shotgun (WGS) entry which is preliminary data.</text>
</comment>
<sequence length="165" mass="18915">MPFENLNNSHYQATEKSAILTALSTLEKTLAPKYRNLNPEERKKYGSINEQNKLIVNKVLDYRVNTPELSAPDVDWVEFQADYDSRDFLQKVMTRLQNMQDSLNNNKILHDFDNYHAALTDYGYSQYKAGTKVGGFENKVTEIGQFFSRTGINNTGETPIPPVEQ</sequence>
<organism evidence="1 2">
    <name type="scientific">Flavobacterium hydrocarbonoxydans</name>
    <dbReference type="NCBI Taxonomy" id="2683249"/>
    <lineage>
        <taxon>Bacteria</taxon>
        <taxon>Pseudomonadati</taxon>
        <taxon>Bacteroidota</taxon>
        <taxon>Flavobacteriia</taxon>
        <taxon>Flavobacteriales</taxon>
        <taxon>Flavobacteriaceae</taxon>
        <taxon>Flavobacterium</taxon>
    </lineage>
</organism>
<accession>A0A6I4NNT4</accession>
<protein>
    <submittedName>
        <fullName evidence="1">Uncharacterized protein</fullName>
    </submittedName>
</protein>
<gene>
    <name evidence="1" type="ORF">GON26_15665</name>
</gene>
<reference evidence="1 2" key="1">
    <citation type="submission" date="2019-12" db="EMBL/GenBank/DDBJ databases">
        <authorList>
            <person name="Kim Y.S."/>
        </authorList>
    </citation>
    <scope>NUCLEOTIDE SEQUENCE [LARGE SCALE GENOMIC DNA]</scope>
    <source>
        <strain evidence="1 2">GA093</strain>
    </source>
</reference>
<proteinExistence type="predicted"/>
<name>A0A6I4NNT4_9FLAO</name>
<evidence type="ECO:0000313" key="1">
    <source>
        <dbReference type="EMBL" id="MWB95803.1"/>
    </source>
</evidence>
<dbReference type="RefSeq" id="WP_160375714.1">
    <property type="nucleotide sequence ID" value="NZ_WSTB01000009.1"/>
</dbReference>
<keyword evidence="2" id="KW-1185">Reference proteome</keyword>
<dbReference type="Proteomes" id="UP000471501">
    <property type="component" value="Unassembled WGS sequence"/>
</dbReference>
<dbReference type="EMBL" id="WSTB01000009">
    <property type="protein sequence ID" value="MWB95803.1"/>
    <property type="molecule type" value="Genomic_DNA"/>
</dbReference>
<dbReference type="AlphaFoldDB" id="A0A6I4NNT4"/>